<evidence type="ECO:0000256" key="5">
    <source>
        <dbReference type="ARBA" id="ARBA00022605"/>
    </source>
</evidence>
<organism evidence="13 14">
    <name type="scientific">Clostridium homopropionicum DSM 5847</name>
    <dbReference type="NCBI Taxonomy" id="1121318"/>
    <lineage>
        <taxon>Bacteria</taxon>
        <taxon>Bacillati</taxon>
        <taxon>Bacillota</taxon>
        <taxon>Clostridia</taxon>
        <taxon>Eubacteriales</taxon>
        <taxon>Clostridiaceae</taxon>
        <taxon>Clostridium</taxon>
    </lineage>
</organism>
<dbReference type="AlphaFoldDB" id="A0A0L6ZAM1"/>
<evidence type="ECO:0000256" key="9">
    <source>
        <dbReference type="RuleBase" id="RU003591"/>
    </source>
</evidence>
<comment type="caution">
    <text evidence="13">The sequence shown here is derived from an EMBL/GenBank/DDBJ whole genome shotgun (WGS) entry which is preliminary data.</text>
</comment>
<comment type="similarity">
    <text evidence="3 9">Belongs to the TPP enzyme family.</text>
</comment>
<evidence type="ECO:0000256" key="2">
    <source>
        <dbReference type="ARBA" id="ARBA00005025"/>
    </source>
</evidence>
<dbReference type="STRING" id="36844.SAMN04488501_11246"/>
<dbReference type="PANTHER" id="PTHR18968">
    <property type="entry name" value="THIAMINE PYROPHOSPHATE ENZYMES"/>
    <property type="match status" value="1"/>
</dbReference>
<keyword evidence="9" id="KW-0479">Metal-binding</keyword>
<reference evidence="14" key="1">
    <citation type="submission" date="2015-08" db="EMBL/GenBank/DDBJ databases">
        <title>Genome sequence of the strict anaerobe Clostridium homopropionicum LuHBu1 (DSM 5847T).</title>
        <authorList>
            <person name="Poehlein A."/>
            <person name="Beck M."/>
            <person name="Schiel-Bengelsdorf B."/>
            <person name="Bengelsdorf F.R."/>
            <person name="Daniel R."/>
            <person name="Duerre P."/>
        </authorList>
    </citation>
    <scope>NUCLEOTIDE SEQUENCE [LARGE SCALE GENOMIC DNA]</scope>
    <source>
        <strain evidence="14">DSM 5847</strain>
    </source>
</reference>
<dbReference type="SUPFAM" id="SSF52518">
    <property type="entry name" value="Thiamin diphosphate-binding fold (THDP-binding)"/>
    <property type="match status" value="2"/>
</dbReference>
<evidence type="ECO:0000259" key="12">
    <source>
        <dbReference type="Pfam" id="PF02776"/>
    </source>
</evidence>
<dbReference type="FunFam" id="3.40.50.1220:FF:000008">
    <property type="entry name" value="Acetolactate synthase"/>
    <property type="match status" value="1"/>
</dbReference>
<keyword evidence="9" id="KW-0460">Magnesium</keyword>
<keyword evidence="9 13" id="KW-0808">Transferase</keyword>
<gene>
    <name evidence="13" type="primary">ilvB_3</name>
    <name evidence="13" type="ORF">CLHOM_15720</name>
</gene>
<dbReference type="Pfam" id="PF02775">
    <property type="entry name" value="TPP_enzyme_C"/>
    <property type="match status" value="1"/>
</dbReference>
<dbReference type="InterPro" id="IPR011766">
    <property type="entry name" value="TPP_enzyme_TPP-bd"/>
</dbReference>
<dbReference type="EMBL" id="LHUR01000021">
    <property type="protein sequence ID" value="KOA20007.1"/>
    <property type="molecule type" value="Genomic_DNA"/>
</dbReference>
<accession>A0A0L6ZAM1</accession>
<dbReference type="CDD" id="cd07035">
    <property type="entry name" value="TPP_PYR_POX_like"/>
    <property type="match status" value="1"/>
</dbReference>
<evidence type="ECO:0000256" key="1">
    <source>
        <dbReference type="ARBA" id="ARBA00004974"/>
    </source>
</evidence>
<comment type="pathway">
    <text evidence="1 9">Amino-acid biosynthesis; L-isoleucine biosynthesis; L-isoleucine from 2-oxobutanoate: step 1/4.</text>
</comment>
<comment type="catalytic activity">
    <reaction evidence="8 9">
        <text>2 pyruvate + H(+) = (2S)-2-acetolactate + CO2</text>
        <dbReference type="Rhea" id="RHEA:25249"/>
        <dbReference type="ChEBI" id="CHEBI:15361"/>
        <dbReference type="ChEBI" id="CHEBI:15378"/>
        <dbReference type="ChEBI" id="CHEBI:16526"/>
        <dbReference type="ChEBI" id="CHEBI:58476"/>
        <dbReference type="EC" id="2.2.1.6"/>
    </reaction>
</comment>
<comment type="cofactor">
    <cofactor evidence="9">
        <name>thiamine diphosphate</name>
        <dbReference type="ChEBI" id="CHEBI:58937"/>
    </cofactor>
    <text evidence="9">Binds 1 thiamine pyrophosphate per subunit.</text>
</comment>
<evidence type="ECO:0000256" key="7">
    <source>
        <dbReference type="ARBA" id="ARBA00023304"/>
    </source>
</evidence>
<dbReference type="InterPro" id="IPR045229">
    <property type="entry name" value="TPP_enz"/>
</dbReference>
<evidence type="ECO:0000259" key="10">
    <source>
        <dbReference type="Pfam" id="PF00205"/>
    </source>
</evidence>
<dbReference type="UniPathway" id="UPA00049">
    <property type="reaction ID" value="UER00059"/>
</dbReference>
<comment type="pathway">
    <text evidence="2 9">Amino-acid biosynthesis; L-valine biosynthesis; L-valine from pyruvate: step 1/4.</text>
</comment>
<dbReference type="Proteomes" id="UP000037043">
    <property type="component" value="Unassembled WGS sequence"/>
</dbReference>
<dbReference type="Pfam" id="PF00205">
    <property type="entry name" value="TPP_enzyme_M"/>
    <property type="match status" value="1"/>
</dbReference>
<feature type="domain" description="Thiamine pyrophosphate enzyme central" evidence="10">
    <location>
        <begin position="193"/>
        <end position="328"/>
    </location>
</feature>
<dbReference type="GO" id="GO:0009097">
    <property type="term" value="P:isoleucine biosynthetic process"/>
    <property type="evidence" value="ECO:0007669"/>
    <property type="project" value="UniProtKB-UniPathway"/>
</dbReference>
<evidence type="ECO:0000256" key="4">
    <source>
        <dbReference type="ARBA" id="ARBA00013145"/>
    </source>
</evidence>
<dbReference type="NCBIfam" id="TIGR00118">
    <property type="entry name" value="acolac_lg"/>
    <property type="match status" value="1"/>
</dbReference>
<evidence type="ECO:0000256" key="6">
    <source>
        <dbReference type="ARBA" id="ARBA00023052"/>
    </source>
</evidence>
<feature type="domain" description="Thiamine pyrophosphate enzyme TPP-binding" evidence="11">
    <location>
        <begin position="384"/>
        <end position="530"/>
    </location>
</feature>
<evidence type="ECO:0000256" key="3">
    <source>
        <dbReference type="ARBA" id="ARBA00007812"/>
    </source>
</evidence>
<dbReference type="EC" id="2.2.1.6" evidence="4 9"/>
<dbReference type="RefSeq" id="WP_341376970.1">
    <property type="nucleotide sequence ID" value="NZ_LHUR01000021.1"/>
</dbReference>
<keyword evidence="14" id="KW-1185">Reference proteome</keyword>
<dbReference type="GO" id="GO:0003984">
    <property type="term" value="F:acetolactate synthase activity"/>
    <property type="evidence" value="ECO:0007669"/>
    <property type="project" value="UniProtKB-EC"/>
</dbReference>
<dbReference type="GO" id="GO:0005948">
    <property type="term" value="C:acetolactate synthase complex"/>
    <property type="evidence" value="ECO:0007669"/>
    <property type="project" value="TreeGrafter"/>
</dbReference>
<dbReference type="PANTHER" id="PTHR18968:SF13">
    <property type="entry name" value="ACETOLACTATE SYNTHASE CATALYTIC SUBUNIT, MITOCHONDRIAL"/>
    <property type="match status" value="1"/>
</dbReference>
<dbReference type="InterPro" id="IPR012000">
    <property type="entry name" value="Thiamin_PyroP_enz_cen_dom"/>
</dbReference>
<dbReference type="GO" id="GO:0000287">
    <property type="term" value="F:magnesium ion binding"/>
    <property type="evidence" value="ECO:0007669"/>
    <property type="project" value="UniProtKB-UniRule"/>
</dbReference>
<dbReference type="Gene3D" id="3.40.50.970">
    <property type="match status" value="2"/>
</dbReference>
<dbReference type="SUPFAM" id="SSF52467">
    <property type="entry name" value="DHS-like NAD/FAD-binding domain"/>
    <property type="match status" value="1"/>
</dbReference>
<dbReference type="GO" id="GO:0009099">
    <property type="term" value="P:L-valine biosynthetic process"/>
    <property type="evidence" value="ECO:0007669"/>
    <property type="project" value="UniProtKB-UniPathway"/>
</dbReference>
<evidence type="ECO:0000256" key="8">
    <source>
        <dbReference type="ARBA" id="ARBA00048670"/>
    </source>
</evidence>
<dbReference type="FunFam" id="3.40.50.970:FF:000007">
    <property type="entry name" value="Acetolactate synthase"/>
    <property type="match status" value="1"/>
</dbReference>
<evidence type="ECO:0000259" key="11">
    <source>
        <dbReference type="Pfam" id="PF02775"/>
    </source>
</evidence>
<protein>
    <recommendedName>
        <fullName evidence="4 9">Acetolactate synthase</fullName>
        <ecNumber evidence="4 9">2.2.1.6</ecNumber>
    </recommendedName>
</protein>
<dbReference type="InterPro" id="IPR012846">
    <property type="entry name" value="Acetolactate_synth_lsu"/>
</dbReference>
<dbReference type="UniPathway" id="UPA00047">
    <property type="reaction ID" value="UER00055"/>
</dbReference>
<dbReference type="InterPro" id="IPR029035">
    <property type="entry name" value="DHS-like_NAD/FAD-binding_dom"/>
</dbReference>
<dbReference type="Gene3D" id="3.40.50.1220">
    <property type="entry name" value="TPP-binding domain"/>
    <property type="match status" value="1"/>
</dbReference>
<evidence type="ECO:0000313" key="14">
    <source>
        <dbReference type="Proteomes" id="UP000037043"/>
    </source>
</evidence>
<feature type="domain" description="Thiamine pyrophosphate enzyme N-terminal TPP-binding" evidence="12">
    <location>
        <begin position="4"/>
        <end position="117"/>
    </location>
</feature>
<keyword evidence="6 9" id="KW-0786">Thiamine pyrophosphate</keyword>
<proteinExistence type="inferred from homology"/>
<dbReference type="GO" id="GO:0030976">
    <property type="term" value="F:thiamine pyrophosphate binding"/>
    <property type="evidence" value="ECO:0007669"/>
    <property type="project" value="UniProtKB-UniRule"/>
</dbReference>
<dbReference type="GO" id="GO:0050660">
    <property type="term" value="F:flavin adenine dinucleotide binding"/>
    <property type="evidence" value="ECO:0007669"/>
    <property type="project" value="InterPro"/>
</dbReference>
<dbReference type="InterPro" id="IPR012001">
    <property type="entry name" value="Thiamin_PyroP_enz_TPP-bd_dom"/>
</dbReference>
<name>A0A0L6ZAM1_9CLOT</name>
<keyword evidence="5 9" id="KW-0028">Amino-acid biosynthesis</keyword>
<dbReference type="PROSITE" id="PS00187">
    <property type="entry name" value="TPP_ENZYMES"/>
    <property type="match status" value="1"/>
</dbReference>
<dbReference type="InterPro" id="IPR000399">
    <property type="entry name" value="TPP-bd_CS"/>
</dbReference>
<sequence length="540" mass="59198">MKITGAQAMVKCLEEEGISLLFGYPGVAICPFYDSVYSSSIKNVLVRTEQNAGHAANGYARVTGKPAVCVVTSGPGATNLITALATAYMDSIPLIAISGQVPSDQLGSDVFQEVDITGSAEPFTKYSYLVKDAKDIPRIFKEAFHIASTGRPGPVLIDVPMDIQNQLIDFDEYPKEVNIRGYKPNVKGHVMQIKRVAKAIEDAKQPVICVGGGIFSSKAQDKLREFCEKLSIPVISTMMGIGALPTEHPLYFGMLGSSGKSYANKALNESDLLIIIGARVADRAVTNPRLVEKDTVTVHIDIDPAEIGKIMGTNIPIVGDAGKVLDQILQNEIKCDNREWISTLNKWKEQMTKIKEDREGYVNPAKFISKLSEKLDEDVIYVADVGQNQLWSANNHIVRNGRFFTTGGMGTMGYSIPAAMGAKAAAPDRQVVAVCGDGSFQMSFMELATIVQFGIKIKVIIMRNTYLGLVREFQHNKMEDRFMAVSLEGSPDFGILASAYGIPFIRVKDMNEMNQSIEKFIEEKGSCIMELNIYPFEVTQ</sequence>
<evidence type="ECO:0000313" key="13">
    <source>
        <dbReference type="EMBL" id="KOA20007.1"/>
    </source>
</evidence>
<dbReference type="Pfam" id="PF02776">
    <property type="entry name" value="TPP_enzyme_N"/>
    <property type="match status" value="1"/>
</dbReference>
<dbReference type="InterPro" id="IPR029061">
    <property type="entry name" value="THDP-binding"/>
</dbReference>
<keyword evidence="7 9" id="KW-0100">Branched-chain amino acid biosynthesis</keyword>
<dbReference type="PATRIC" id="fig|1121318.3.peg.1581"/>
<comment type="cofactor">
    <cofactor evidence="9">
        <name>Mg(2+)</name>
        <dbReference type="ChEBI" id="CHEBI:18420"/>
    </cofactor>
    <text evidence="9">Binds 1 Mg(2+) ion per subunit.</text>
</comment>